<dbReference type="Pfam" id="PF10111">
    <property type="entry name" value="Glyco_tranf_2_2"/>
    <property type="match status" value="1"/>
</dbReference>
<gene>
    <name evidence="2" type="ORF">NIES23_14810</name>
</gene>
<dbReference type="CDD" id="cd00761">
    <property type="entry name" value="Glyco_tranf_GTA_type"/>
    <property type="match status" value="1"/>
</dbReference>
<sequence>MPTISVIIPAYNAERTILETISSVQQQTFSDFDLIIINDGSTDRTLELIQNIRDERLKIFSYENGGLCTARNRGISHASGEFIAFLDADDLWTHDKLELQLTALQQHPEAGVAYSWTYFMDEQGKSSIPGVSLFFEGDVQAHLLVNNFLASGSNPLIRKQAIESVGEFDSNCMGCADWDYWLRLSATWNFVVVRKHQIFYRQSATSMSSTKVKNMEDDGLFVVEKTFQSVKPELQYLKNQSLAWIYQYSTQQYLKQNVNNIDAVRHAREKLWQAICLHPPILLAPYAQDLIIWLIKKWILTKIYILRKKNNPLMIK</sequence>
<dbReference type="AlphaFoldDB" id="A0A1Z4KIJ8"/>
<dbReference type="InterPro" id="IPR029044">
    <property type="entry name" value="Nucleotide-diphossugar_trans"/>
</dbReference>
<dbReference type="InterPro" id="IPR019290">
    <property type="entry name" value="GlycosylTrfase-like_prok"/>
</dbReference>
<dbReference type="GO" id="GO:0016740">
    <property type="term" value="F:transferase activity"/>
    <property type="evidence" value="ECO:0007669"/>
    <property type="project" value="UniProtKB-KW"/>
</dbReference>
<reference evidence="2 3" key="1">
    <citation type="submission" date="2017-06" db="EMBL/GenBank/DDBJ databases">
        <title>Genome sequencing of cyanobaciteial culture collection at National Institute for Environmental Studies (NIES).</title>
        <authorList>
            <person name="Hirose Y."/>
            <person name="Shimura Y."/>
            <person name="Fujisawa T."/>
            <person name="Nakamura Y."/>
            <person name="Kawachi M."/>
        </authorList>
    </citation>
    <scope>NUCLEOTIDE SEQUENCE [LARGE SCALE GENOMIC DNA]</scope>
    <source>
        <strain evidence="2 3">NIES-23</strain>
    </source>
</reference>
<accession>A0A1Z4KIJ8</accession>
<dbReference type="SUPFAM" id="SSF53448">
    <property type="entry name" value="Nucleotide-diphospho-sugar transferases"/>
    <property type="match status" value="1"/>
</dbReference>
<name>A0A1Z4KIJ8_ANAVA</name>
<organism evidence="2 3">
    <name type="scientific">Trichormus variabilis NIES-23</name>
    <dbReference type="NCBI Taxonomy" id="1973479"/>
    <lineage>
        <taxon>Bacteria</taxon>
        <taxon>Bacillati</taxon>
        <taxon>Cyanobacteriota</taxon>
        <taxon>Cyanophyceae</taxon>
        <taxon>Nostocales</taxon>
        <taxon>Nostocaceae</taxon>
        <taxon>Trichormus</taxon>
    </lineage>
</organism>
<dbReference type="PANTHER" id="PTHR43685:SF2">
    <property type="entry name" value="GLYCOSYLTRANSFERASE 2-LIKE DOMAIN-CONTAINING PROTEIN"/>
    <property type="match status" value="1"/>
</dbReference>
<proteinExistence type="predicted"/>
<protein>
    <submittedName>
        <fullName evidence="2">Putative glycosyl transferase</fullName>
    </submittedName>
</protein>
<dbReference type="InterPro" id="IPR050834">
    <property type="entry name" value="Glycosyltransf_2"/>
</dbReference>
<dbReference type="EMBL" id="AP018216">
    <property type="protein sequence ID" value="BAY68693.1"/>
    <property type="molecule type" value="Genomic_DNA"/>
</dbReference>
<feature type="domain" description="Glycosyltransferase 2-like prokaryotic type" evidence="1">
    <location>
        <begin position="5"/>
        <end position="247"/>
    </location>
</feature>
<evidence type="ECO:0000313" key="3">
    <source>
        <dbReference type="Proteomes" id="UP000217507"/>
    </source>
</evidence>
<evidence type="ECO:0000313" key="2">
    <source>
        <dbReference type="EMBL" id="BAY68693.1"/>
    </source>
</evidence>
<dbReference type="Gene3D" id="3.90.550.10">
    <property type="entry name" value="Spore Coat Polysaccharide Biosynthesis Protein SpsA, Chain A"/>
    <property type="match status" value="1"/>
</dbReference>
<dbReference type="Proteomes" id="UP000217507">
    <property type="component" value="Chromosome"/>
</dbReference>
<keyword evidence="2" id="KW-0808">Transferase</keyword>
<dbReference type="PANTHER" id="PTHR43685">
    <property type="entry name" value="GLYCOSYLTRANSFERASE"/>
    <property type="match status" value="1"/>
</dbReference>
<evidence type="ECO:0000259" key="1">
    <source>
        <dbReference type="Pfam" id="PF10111"/>
    </source>
</evidence>